<keyword evidence="5" id="KW-1185">Reference proteome</keyword>
<dbReference type="Pfam" id="PF08212">
    <property type="entry name" value="Lipocalin_2"/>
    <property type="match status" value="1"/>
</dbReference>
<organism evidence="4 5">
    <name type="scientific">Saccharothrix mutabilis subsp. mutabilis</name>
    <dbReference type="NCBI Taxonomy" id="66855"/>
    <lineage>
        <taxon>Bacteria</taxon>
        <taxon>Bacillati</taxon>
        <taxon>Actinomycetota</taxon>
        <taxon>Actinomycetes</taxon>
        <taxon>Pseudonocardiales</taxon>
        <taxon>Pseudonocardiaceae</taxon>
        <taxon>Saccharothrix</taxon>
    </lineage>
</organism>
<proteinExistence type="inferred from homology"/>
<dbReference type="RefSeq" id="WP_343936775.1">
    <property type="nucleotide sequence ID" value="NZ_BAAABU010000015.1"/>
</dbReference>
<dbReference type="PANTHER" id="PTHR10612">
    <property type="entry name" value="APOLIPOPROTEIN D"/>
    <property type="match status" value="1"/>
</dbReference>
<accession>A0ABN0UEJ3</accession>
<evidence type="ECO:0000256" key="1">
    <source>
        <dbReference type="ARBA" id="ARBA00006889"/>
    </source>
</evidence>
<reference evidence="4 5" key="1">
    <citation type="journal article" date="2019" name="Int. J. Syst. Evol. Microbiol.">
        <title>The Global Catalogue of Microorganisms (GCM) 10K type strain sequencing project: providing services to taxonomists for standard genome sequencing and annotation.</title>
        <authorList>
            <consortium name="The Broad Institute Genomics Platform"/>
            <consortium name="The Broad Institute Genome Sequencing Center for Infectious Disease"/>
            <person name="Wu L."/>
            <person name="Ma J."/>
        </authorList>
    </citation>
    <scope>NUCLEOTIDE SEQUENCE [LARGE SCALE GENOMIC DNA]</scope>
    <source>
        <strain evidence="4 5">JCM 3380</strain>
    </source>
</reference>
<keyword evidence="2" id="KW-0732">Signal</keyword>
<evidence type="ECO:0000259" key="3">
    <source>
        <dbReference type="Pfam" id="PF08212"/>
    </source>
</evidence>
<dbReference type="EMBL" id="BAAABU010000015">
    <property type="protein sequence ID" value="GAA0247983.1"/>
    <property type="molecule type" value="Genomic_DNA"/>
</dbReference>
<comment type="similarity">
    <text evidence="1 2">Belongs to the calycin superfamily. Lipocalin family.</text>
</comment>
<dbReference type="CDD" id="cd19438">
    <property type="entry name" value="lipocalin_Blc-like"/>
    <property type="match status" value="1"/>
</dbReference>
<dbReference type="PIRSF" id="PIRSF036893">
    <property type="entry name" value="Lipocalin_ApoD"/>
    <property type="match status" value="1"/>
</dbReference>
<dbReference type="InterPro" id="IPR022271">
    <property type="entry name" value="Lipocalin_ApoD"/>
</dbReference>
<sequence length="207" mass="22161">MRPRTIVSVLATALVATLGLTPPAGAATGEVRPVRSVDLTRYQGTWLQLAAIPQPFQAACARDDRAEYTLLPDGLVRVVNSCRRADGQEVRLEGRARPADAGTTSRLEVTFVNVGGAWVFDDPGTYWVIGLDRDYRWAVVGAPDRRSGFVLSRTARPTPDQVAGIATALIRNGYDLCRFRVTVQEGGAPAPVDLCGPSRVAATTGRG</sequence>
<dbReference type="InterPro" id="IPR012674">
    <property type="entry name" value="Calycin"/>
</dbReference>
<evidence type="ECO:0000256" key="2">
    <source>
        <dbReference type="PIRNR" id="PIRNR036893"/>
    </source>
</evidence>
<evidence type="ECO:0000313" key="5">
    <source>
        <dbReference type="Proteomes" id="UP001500416"/>
    </source>
</evidence>
<feature type="signal peptide" evidence="2">
    <location>
        <begin position="1"/>
        <end position="26"/>
    </location>
</feature>
<protein>
    <submittedName>
        <fullName evidence="4">Lipocalin family protein</fullName>
    </submittedName>
</protein>
<dbReference type="InterPro" id="IPR047202">
    <property type="entry name" value="Lipocalin_Blc-like_dom"/>
</dbReference>
<name>A0ABN0UEJ3_9PSEU</name>
<dbReference type="Gene3D" id="2.40.128.20">
    <property type="match status" value="1"/>
</dbReference>
<dbReference type="SUPFAM" id="SSF50814">
    <property type="entry name" value="Lipocalins"/>
    <property type="match status" value="1"/>
</dbReference>
<feature type="chain" id="PRO_5045016038" evidence="2">
    <location>
        <begin position="27"/>
        <end position="207"/>
    </location>
</feature>
<feature type="domain" description="Lipocalin/cytosolic fatty-acid binding" evidence="3">
    <location>
        <begin position="37"/>
        <end position="183"/>
    </location>
</feature>
<dbReference type="PANTHER" id="PTHR10612:SF34">
    <property type="entry name" value="APOLIPOPROTEIN D"/>
    <property type="match status" value="1"/>
</dbReference>
<evidence type="ECO:0000313" key="4">
    <source>
        <dbReference type="EMBL" id="GAA0247983.1"/>
    </source>
</evidence>
<gene>
    <name evidence="4" type="ORF">GCM10010492_54670</name>
</gene>
<comment type="caution">
    <text evidence="4">The sequence shown here is derived from an EMBL/GenBank/DDBJ whole genome shotgun (WGS) entry which is preliminary data.</text>
</comment>
<dbReference type="Proteomes" id="UP001500416">
    <property type="component" value="Unassembled WGS sequence"/>
</dbReference>
<dbReference type="InterPro" id="IPR000566">
    <property type="entry name" value="Lipocln_cytosolic_FA-bd_dom"/>
</dbReference>